<feature type="domain" description="Carrier" evidence="5">
    <location>
        <begin position="544"/>
        <end position="618"/>
    </location>
</feature>
<dbReference type="InterPro" id="IPR020845">
    <property type="entry name" value="AMP-binding_CS"/>
</dbReference>
<dbReference type="Gene3D" id="3.30.300.30">
    <property type="match status" value="3"/>
</dbReference>
<dbReference type="Gene3D" id="3.40.50.980">
    <property type="match status" value="6"/>
</dbReference>
<dbReference type="EMBL" id="JAUOEL010000009">
    <property type="protein sequence ID" value="MDO5976888.1"/>
    <property type="molecule type" value="Genomic_DNA"/>
</dbReference>
<dbReference type="CDD" id="cd12117">
    <property type="entry name" value="A_NRPS_Srf_like"/>
    <property type="match status" value="1"/>
</dbReference>
<dbReference type="CDD" id="cd05930">
    <property type="entry name" value="A_NRPS"/>
    <property type="match status" value="1"/>
</dbReference>
<dbReference type="Proteomes" id="UP001176806">
    <property type="component" value="Unassembled WGS sequence"/>
</dbReference>
<keyword evidence="3" id="KW-0597">Phosphoprotein</keyword>
<dbReference type="NCBIfam" id="NF003417">
    <property type="entry name" value="PRK04813.1"/>
    <property type="match status" value="3"/>
</dbReference>
<dbReference type="InterPro" id="IPR020806">
    <property type="entry name" value="PKS_PP-bd"/>
</dbReference>
<dbReference type="Gene3D" id="3.30.559.10">
    <property type="entry name" value="Chloramphenicol acetyltransferase-like domain"/>
    <property type="match status" value="3"/>
</dbReference>
<name>A0ABT8WUM3_9FLAO</name>
<dbReference type="InterPro" id="IPR036736">
    <property type="entry name" value="ACP-like_sf"/>
</dbReference>
<evidence type="ECO:0000256" key="3">
    <source>
        <dbReference type="ARBA" id="ARBA00022553"/>
    </source>
</evidence>
<accession>A0ABT8WUM3</accession>
<dbReference type="InterPro" id="IPR010060">
    <property type="entry name" value="NRPS_synth"/>
</dbReference>
<keyword evidence="7" id="KW-1185">Reference proteome</keyword>
<dbReference type="Gene3D" id="2.30.38.10">
    <property type="entry name" value="Luciferase, Domain 3"/>
    <property type="match status" value="3"/>
</dbReference>
<dbReference type="PANTHER" id="PTHR45527">
    <property type="entry name" value="NONRIBOSOMAL PEPTIDE SYNTHETASE"/>
    <property type="match status" value="1"/>
</dbReference>
<dbReference type="PROSITE" id="PS00455">
    <property type="entry name" value="AMP_BINDING"/>
    <property type="match status" value="1"/>
</dbReference>
<evidence type="ECO:0000313" key="7">
    <source>
        <dbReference type="Proteomes" id="UP001176806"/>
    </source>
</evidence>
<dbReference type="Pfam" id="PF00501">
    <property type="entry name" value="AMP-binding"/>
    <property type="match status" value="3"/>
</dbReference>
<evidence type="ECO:0000259" key="5">
    <source>
        <dbReference type="PROSITE" id="PS50075"/>
    </source>
</evidence>
<dbReference type="Gene3D" id="3.30.559.30">
    <property type="entry name" value="Nonribosomal peptide synthetase, condensation domain"/>
    <property type="match status" value="3"/>
</dbReference>
<protein>
    <submittedName>
        <fullName evidence="6">Amino acid adenylation domain-containing protein</fullName>
    </submittedName>
</protein>
<dbReference type="PROSITE" id="PS00012">
    <property type="entry name" value="PHOSPHOPANTETHEINE"/>
    <property type="match status" value="3"/>
</dbReference>
<dbReference type="InterPro" id="IPR009081">
    <property type="entry name" value="PP-bd_ACP"/>
</dbReference>
<dbReference type="SUPFAM" id="SSF52777">
    <property type="entry name" value="CoA-dependent acyltransferases"/>
    <property type="match status" value="6"/>
</dbReference>
<evidence type="ECO:0000256" key="4">
    <source>
        <dbReference type="ARBA" id="ARBA00022737"/>
    </source>
</evidence>
<keyword evidence="2" id="KW-0596">Phosphopantetheine</keyword>
<evidence type="ECO:0000313" key="6">
    <source>
        <dbReference type="EMBL" id="MDO5976888.1"/>
    </source>
</evidence>
<dbReference type="SUPFAM" id="SSF47336">
    <property type="entry name" value="ACP-like"/>
    <property type="match status" value="3"/>
</dbReference>
<gene>
    <name evidence="6" type="ORF">Q4Q40_22025</name>
</gene>
<dbReference type="PANTHER" id="PTHR45527:SF1">
    <property type="entry name" value="FATTY ACID SYNTHASE"/>
    <property type="match status" value="1"/>
</dbReference>
<dbReference type="Pfam" id="PF13193">
    <property type="entry name" value="AMP-binding_C"/>
    <property type="match status" value="3"/>
</dbReference>
<dbReference type="InterPro" id="IPR000873">
    <property type="entry name" value="AMP-dep_synth/lig_dom"/>
</dbReference>
<organism evidence="6 7">
    <name type="scientific">Flavivirga jejuensis</name>
    <dbReference type="NCBI Taxonomy" id="870487"/>
    <lineage>
        <taxon>Bacteria</taxon>
        <taxon>Pseudomonadati</taxon>
        <taxon>Bacteroidota</taxon>
        <taxon>Flavobacteriia</taxon>
        <taxon>Flavobacteriales</taxon>
        <taxon>Flavobacteriaceae</taxon>
        <taxon>Flavivirga</taxon>
    </lineage>
</organism>
<keyword evidence="4" id="KW-0677">Repeat</keyword>
<proteinExistence type="predicted"/>
<reference evidence="6" key="1">
    <citation type="submission" date="2023-07" db="EMBL/GenBank/DDBJ databases">
        <title>Two novel species in the genus Flavivirga.</title>
        <authorList>
            <person name="Kwon K."/>
        </authorList>
    </citation>
    <scope>NUCLEOTIDE SEQUENCE</scope>
    <source>
        <strain evidence="6">KACC 14158</strain>
    </source>
</reference>
<feature type="domain" description="Carrier" evidence="5">
    <location>
        <begin position="2034"/>
        <end position="2109"/>
    </location>
</feature>
<feature type="domain" description="Carrier" evidence="5">
    <location>
        <begin position="3090"/>
        <end position="3165"/>
    </location>
</feature>
<dbReference type="Pfam" id="PF00668">
    <property type="entry name" value="Condensation"/>
    <property type="match status" value="3"/>
</dbReference>
<comment type="caution">
    <text evidence="6">The sequence shown here is derived from an EMBL/GenBank/DDBJ whole genome shotgun (WGS) entry which is preliminary data.</text>
</comment>
<dbReference type="InterPro" id="IPR023213">
    <property type="entry name" value="CAT-like_dom_sf"/>
</dbReference>
<sequence length="3175" mass="360040">MESSEISLLTTAEHKKIVIDWNHTDVAYPSEKTIYQLFEDQVLKTPDKLAAVFEQETLTYAELNAKVNQLARYLRTQTTVTPDTLIALCLDRSLDMIIGILGVQKAGGAYVPIDPEYPSDRINYILEDTRSSIVLTQSHLVEVLKKVSDVKLITLNTIPYKDEQSHNLVLQNTATDLAYVIYTSGTTGKPKGAVVSHQLLVNRLVWQKETYDFNESDTVLQKTPYVFDVSVWELLLPLISGSKLLFAKVNGHKEPAYLHTIIKRQKVTKLHFVPSMLNGFIAYLKNNNDNKLPFVKSIFCSGEALPIQLANDFKNLFPSIKLNNLYGPTEVAIDVSSYDDIKSNATVIPIGKPIQNIKFYVLNANIQAVPIGVVGELFIGAQDLSRGYLNRPELTAEKFITNPFATDDDLAKGYNKLYKTGDLVRWLPDGNIEYIGRNDFQVKIRGFRIELGEIENTLVAIDGITQACVLAKERNGNKYLAAYFTSELAITEEVLIKILSAQLPEYMVPSAFVALESFPLTINGKLDRKALPDPDFTDESSYVAPTSDLEIKLCGIWQAVLNLEKIGISDDFFRIGGDSILSIQLSSRLRKHGLNCSVSAIFDHRTVQQLAQFIASEVDTVQILAEQGNLEGAFDLLPIQQWFFDKVDAKQLPEYNHWNQSFLVKVPELEVEKLQKIIEALAAQHDILRTNFSATVTKQRYSTTTNVPQLHRLNVSDLSKEAINERLTNWQSHFDIHKGPLWSVAYLEGYADKTARLYFALHHLIVDAVSWRILIEDFQSLYNNETLGDKSSSYRQWVDEISKYEEKHPKEKAYWDSVLKTMPTYDVLEKQAAFSNIEISQKLTGDLLQQANKAYHTEVNDLLLTALGLTLQSWNKKTRNVITLEGHGREQLNETIDHSKTVGWFTTMYPVELSVEDNLESSIKGIKESLRAIPNKGIGFGAIYPNGYINLPSITFNYLGQFDTQDGYWQVLSENSGIPIHINNIESDIINITGMVTDGQLNFSIISQLGENETMEFSRNFQRHLEDIVAHCLNKINNKETKHTPSDFETVTISESLLDKIQKDRQVESIYLANSLQQGFIYHALSQAEDDAYRGQFLFDYNQTLNIDNYIQSWELAIEKYPILRTGFNWEESLIQVVYSTAKLNCRTIDISALSQTEREEHIINLQQEDRTIAFDLTQPCLLRLYIIRQSVDHYTILKSEHHSIMDGWSGPLLLNNVHKNYIELQQNRPVKIAVDTAYLEAQNFFAKHIDIVKAYWQTKKRTIVQTNDLNPLLSCKQVLDTVKTLAEPSSTSIEITGEQYVALKNLTKREGLPLNTLIQFAWHKLIQVYTQDTQTIVGTTISGRAIPVSGIEASVGLFINTLPLIIDWDNDHTVLEQIQYIHQQITDLNSHSFANLASLQEEGKRLFHSLLVFENYPIPAKSENPSADDLSPEYQYSVEKLDYPLGLTAHENGTGLVINLQSDKTLLSEEKSRYHLEKIKLILDELIVNLNKKHHSLSTLTPLEYEQIVLNWNKINLDYPKDKTICQLFEDQSLKTPNNIAIVFEAQQFTYAELNAKANQLARYLQSQTTINPDTLIALCLDRSPEMIIGILGILKTGGAYVPIDPEYPSDRILYMLRDTNTPLVLTQSGLVEKLEQVSDVRLIALDLRCYETELTNNLPQQNKATDLAYVIYTSGTAGLPKGVMNTHRNITSLVLNNFIEVEDHDSFVLLSSPVFDASTFEIWMPLCYGAKLVIPLNTMALASSSSCFKTFLDKNNISILWLTKTLFNTIFINDPSALSNLKYLLVGGEALDVNIINSLISTKEKASYTLNGYGPTESTTFATTYLIEDQIESHSVPIGKGIDNRSLYVVDKNMSPVPIGVIGELLIGGAGLARGYLNQEALTAQKFISNPFASKTDIENGYTQLYKTGDLVRWLPDGNLEYIGRNDFQVKIRGYRIELGEIENALVAIDGITQACVLAKEKNGNKYLVAYFTSEVVITEEAILKTVSVQLPEYMVPNAFVQLESFPLTINGKLDRKVLPDPEFTNEVSYIAPTSDLEIKLCDIWQAVLNLEKVGVSDNFFRIGGNSIQAIKLLHKISKVLNIHIAVSEIFNYKTIANLAKFIEENSAENITITPQNKARYPLSFAQERLWFIEQYEQGTNAYHIPLFVELQENIKKEKLKEAIQKVFLRHDILRTILTQKNGTFSQEVIDEALIINSYHYLETDLEAQKERDVNTPFNLQDEIPIRVSFYHHDNRVMLLVNIHHIASDGWSLDILLNEIRAIYNDDILPNLPIQYKDFAAWQRNYLDGEILEKQSKYWQEKLKGYEPLSLPTDKARPKEIDYTGADVAFTIEKELSNNLRELSKELGVTLYTTLLSGFYILLSKYSSQDDIIVGTPIANRNYSEIKDLIGFFVNSLALRENINAENNAKEFISQVQNNLIKVQRYQDMPFEKIVESLNVERDTSRHPIFQVMFSLQSFGNNASNELFKHLEFADTHSIENHDLSCFIDDSQNEIKGAFNFATSIYKESTINRMVRHYLLILKQMVNNQNKQLKNYSLLNQEEYNQIVIDWNKTDSHYPKDKTMSQLFEEQSLKTPSHMALIHEGKQLTYQELNEKSNQLAAHLRKQYMQRTNQPLAPDTRVALFLDRSLEMIIGIMAVLKSGGAYVPLDPLSPQSKINYILEDTQVELVLTQKHLNTDGYSQLPQETIVYIDLSQELYVDEDKSNLPNHSKAVNLAYTLFTSGTTGKPKGVSIKHSAVSNLINFHNKRYAALSANLQVALVSSYNFDFSIQQLFNTILFGHTLHVLSRDCILNPSQFNDYLITNEIEVFEMTPTSFSYLILPFNNYEYSKLKLINIGGESLSSSIISDFLAKNIPADISIINTYGPTEFTVDATSYEIDCNLDSFVNHESVFIGKPIDNSRAYILDGSLNPVPVGVVGELYLGGAGLAEGYLNLPELTNSSFVKNPFATHKDLMLGYKQLYKTGDLVRWMSDGNIEYIGRNDFQVKIRGYRIELGEIENTLISIEEISQACVLAKEKNGNEYLVAYYIVESAITEEKILNRLIELLPDYMVPSLLVQLEQFPLTINGKLDRKQLPDPEFTSTDPYLAPTSDMEIALCRVWQNVLDIDTIGICDNFFRIGGNSILAIKLSHQINKALDTATVVADIFNYKTVQQLSNYILSLVVEEEYIEIEL</sequence>
<dbReference type="InterPro" id="IPR006162">
    <property type="entry name" value="Ppantetheine_attach_site"/>
</dbReference>
<dbReference type="Pfam" id="PF00550">
    <property type="entry name" value="PP-binding"/>
    <property type="match status" value="3"/>
</dbReference>
<dbReference type="Gene3D" id="1.10.1200.10">
    <property type="entry name" value="ACP-like"/>
    <property type="match status" value="3"/>
</dbReference>
<dbReference type="PROSITE" id="PS50075">
    <property type="entry name" value="CARRIER"/>
    <property type="match status" value="3"/>
</dbReference>
<evidence type="ECO:0000256" key="2">
    <source>
        <dbReference type="ARBA" id="ARBA00022450"/>
    </source>
</evidence>
<evidence type="ECO:0000256" key="1">
    <source>
        <dbReference type="ARBA" id="ARBA00001957"/>
    </source>
</evidence>
<dbReference type="InterPro" id="IPR045851">
    <property type="entry name" value="AMP-bd_C_sf"/>
</dbReference>
<dbReference type="SMART" id="SM00823">
    <property type="entry name" value="PKS_PP"/>
    <property type="match status" value="3"/>
</dbReference>
<dbReference type="NCBIfam" id="TIGR01720">
    <property type="entry name" value="NRPS-para261"/>
    <property type="match status" value="1"/>
</dbReference>
<dbReference type="InterPro" id="IPR010071">
    <property type="entry name" value="AA_adenyl_dom"/>
</dbReference>
<comment type="cofactor">
    <cofactor evidence="1">
        <name>pantetheine 4'-phosphate</name>
        <dbReference type="ChEBI" id="CHEBI:47942"/>
    </cofactor>
</comment>
<dbReference type="RefSeq" id="WP_303304219.1">
    <property type="nucleotide sequence ID" value="NZ_JAUOEL010000009.1"/>
</dbReference>
<dbReference type="InterPro" id="IPR001242">
    <property type="entry name" value="Condensation_dom"/>
</dbReference>
<dbReference type="NCBIfam" id="TIGR01733">
    <property type="entry name" value="AA-adenyl-dom"/>
    <property type="match status" value="3"/>
</dbReference>
<dbReference type="SUPFAM" id="SSF56801">
    <property type="entry name" value="Acetyl-CoA synthetase-like"/>
    <property type="match status" value="3"/>
</dbReference>
<dbReference type="InterPro" id="IPR025110">
    <property type="entry name" value="AMP-bd_C"/>
</dbReference>
<dbReference type="CDD" id="cd19531">
    <property type="entry name" value="LCL_NRPS-like"/>
    <property type="match status" value="1"/>
</dbReference>